<keyword evidence="3" id="KW-1185">Reference proteome</keyword>
<evidence type="ECO:0000313" key="2">
    <source>
        <dbReference type="EMBL" id="QKG19832.1"/>
    </source>
</evidence>
<reference evidence="2 3" key="1">
    <citation type="submission" date="2020-05" db="EMBL/GenBank/DDBJ databases">
        <title>Actinomadura verrucosospora NRRL-B18236 (PFL_A860) Genome sequencing and assembly.</title>
        <authorList>
            <person name="Samborskyy M."/>
        </authorList>
    </citation>
    <scope>NUCLEOTIDE SEQUENCE [LARGE SCALE GENOMIC DNA]</scope>
    <source>
        <strain evidence="2 3">NRRL:B18236</strain>
    </source>
</reference>
<organism evidence="2 3">
    <name type="scientific">Actinomadura verrucosospora</name>
    <dbReference type="NCBI Taxonomy" id="46165"/>
    <lineage>
        <taxon>Bacteria</taxon>
        <taxon>Bacillati</taxon>
        <taxon>Actinomycetota</taxon>
        <taxon>Actinomycetes</taxon>
        <taxon>Streptosporangiales</taxon>
        <taxon>Thermomonosporaceae</taxon>
        <taxon>Actinomadura</taxon>
    </lineage>
</organism>
<dbReference type="Pfam" id="PF00149">
    <property type="entry name" value="Metallophos"/>
    <property type="match status" value="1"/>
</dbReference>
<dbReference type="InterPro" id="IPR029052">
    <property type="entry name" value="Metallo-depent_PP-like"/>
</dbReference>
<dbReference type="Proteomes" id="UP000501240">
    <property type="component" value="Chromosome"/>
</dbReference>
<dbReference type="AlphaFoldDB" id="A0A7D3VVT7"/>
<dbReference type="EMBL" id="CP053892">
    <property type="protein sequence ID" value="QKG19832.1"/>
    <property type="molecule type" value="Genomic_DNA"/>
</dbReference>
<accession>A0A7D3VVT7</accession>
<dbReference type="InterPro" id="IPR051693">
    <property type="entry name" value="UPF0046_metallophosphoest"/>
</dbReference>
<dbReference type="SUPFAM" id="SSF56300">
    <property type="entry name" value="Metallo-dependent phosphatases"/>
    <property type="match status" value="1"/>
</dbReference>
<feature type="domain" description="Calcineurin-like phosphoesterase" evidence="1">
    <location>
        <begin position="1"/>
        <end position="176"/>
    </location>
</feature>
<protein>
    <recommendedName>
        <fullName evidence="1">Calcineurin-like phosphoesterase domain-containing protein</fullName>
    </recommendedName>
</protein>
<dbReference type="InterPro" id="IPR004843">
    <property type="entry name" value="Calcineurin-like_PHP"/>
</dbReference>
<evidence type="ECO:0000259" key="1">
    <source>
        <dbReference type="Pfam" id="PF00149"/>
    </source>
</evidence>
<dbReference type="CDD" id="cd07379">
    <property type="entry name" value="MPP_239FB"/>
    <property type="match status" value="1"/>
</dbReference>
<sequence length="228" mass="24975">MRIVAVADTHTYHRELTVPEGDVLVHAGDLCRRGEDLRELRDAAGWLHALPHRTKIVVAGNHDRMFADRSDEARAVLADLGIHYLQDSGTEIDGVGFWGSPWQPEFNDWAFNLPRGRPLAEKWALIPDRVDVLVTHGPPLGIGDAGALPGRHGCADLLARVRQVRPRLHLFGHIHHDGGLWHHDGTTFANVTTWECERAPTVIRLDPSGATGEVVPAARAAAHPPAPA</sequence>
<dbReference type="PANTHER" id="PTHR12905:SF0">
    <property type="entry name" value="CALCINEURIN-LIKE PHOSPHOESTERASE DOMAIN-CONTAINING PROTEIN"/>
    <property type="match status" value="1"/>
</dbReference>
<dbReference type="Gene3D" id="3.60.21.10">
    <property type="match status" value="1"/>
</dbReference>
<name>A0A7D3VVT7_ACTVE</name>
<dbReference type="GO" id="GO:0016787">
    <property type="term" value="F:hydrolase activity"/>
    <property type="evidence" value="ECO:0007669"/>
    <property type="project" value="InterPro"/>
</dbReference>
<evidence type="ECO:0000313" key="3">
    <source>
        <dbReference type="Proteomes" id="UP000501240"/>
    </source>
</evidence>
<gene>
    <name evidence="2" type="ORF">ACTIVE_1468</name>
</gene>
<dbReference type="PANTHER" id="PTHR12905">
    <property type="entry name" value="METALLOPHOSPHOESTERASE"/>
    <property type="match status" value="1"/>
</dbReference>
<proteinExistence type="predicted"/>
<dbReference type="RefSeq" id="WP_173094147.1">
    <property type="nucleotide sequence ID" value="NZ_CP053892.1"/>
</dbReference>